<reference evidence="5 6" key="1">
    <citation type="submission" date="2019-03" db="EMBL/GenBank/DDBJ databases">
        <title>Subsurface microbial communities from deep shales in Ohio and West Virginia, USA.</title>
        <authorList>
            <person name="Wrighton K."/>
        </authorList>
    </citation>
    <scope>NUCLEOTIDE SEQUENCE [LARGE SCALE GENOMIC DNA]</scope>
    <source>
        <strain evidence="5 6">MSL 6dP</strain>
    </source>
</reference>
<keyword evidence="1" id="KW-0479">Metal-binding</keyword>
<keyword evidence="3" id="KW-0051">Antiviral defense</keyword>
<dbReference type="Gene3D" id="1.10.3210.30">
    <property type="match status" value="1"/>
</dbReference>
<dbReference type="GO" id="GO:0046872">
    <property type="term" value="F:metal ion binding"/>
    <property type="evidence" value="ECO:0007669"/>
    <property type="project" value="UniProtKB-KW"/>
</dbReference>
<evidence type="ECO:0000259" key="4">
    <source>
        <dbReference type="PROSITE" id="PS51643"/>
    </source>
</evidence>
<keyword evidence="6" id="KW-1185">Reference proteome</keyword>
<proteinExistence type="predicted"/>
<feature type="domain" description="HD Cas3-type" evidence="4">
    <location>
        <begin position="21"/>
        <end position="184"/>
    </location>
</feature>
<accession>A0A4R8HQ17</accession>
<dbReference type="GO" id="GO:0051607">
    <property type="term" value="P:defense response to virus"/>
    <property type="evidence" value="ECO:0007669"/>
    <property type="project" value="UniProtKB-KW"/>
</dbReference>
<dbReference type="InterPro" id="IPR038257">
    <property type="entry name" value="CRISPR-assoc_Cas3_HD_sf"/>
</dbReference>
<dbReference type="PROSITE" id="PS51643">
    <property type="entry name" value="HD_CAS3"/>
    <property type="match status" value="1"/>
</dbReference>
<dbReference type="InterPro" id="IPR006674">
    <property type="entry name" value="HD_domain"/>
</dbReference>
<name>A0A4R8HQ17_9FIRM</name>
<evidence type="ECO:0000313" key="6">
    <source>
        <dbReference type="Proteomes" id="UP000295832"/>
    </source>
</evidence>
<dbReference type="InterPro" id="IPR006483">
    <property type="entry name" value="CRISPR-assoc_Cas3_HD"/>
</dbReference>
<dbReference type="Proteomes" id="UP000295832">
    <property type="component" value="Unassembled WGS sequence"/>
</dbReference>
<evidence type="ECO:0000313" key="5">
    <source>
        <dbReference type="EMBL" id="TDX59021.1"/>
    </source>
</evidence>
<evidence type="ECO:0000256" key="2">
    <source>
        <dbReference type="ARBA" id="ARBA00022801"/>
    </source>
</evidence>
<dbReference type="SUPFAM" id="SSF109604">
    <property type="entry name" value="HD-domain/PDEase-like"/>
    <property type="match status" value="1"/>
</dbReference>
<dbReference type="GO" id="GO:0016787">
    <property type="term" value="F:hydrolase activity"/>
    <property type="evidence" value="ECO:0007669"/>
    <property type="project" value="UniProtKB-KW"/>
</dbReference>
<comment type="caution">
    <text evidence="5">The sequence shown here is derived from an EMBL/GenBank/DDBJ whole genome shotgun (WGS) entry which is preliminary data.</text>
</comment>
<keyword evidence="2" id="KW-0378">Hydrolase</keyword>
<gene>
    <name evidence="5" type="ORF">C7959_102159</name>
</gene>
<protein>
    <submittedName>
        <fullName evidence="5">HD domain-containing protein</fullName>
    </submittedName>
</protein>
<dbReference type="RefSeq" id="WP_134114669.1">
    <property type="nucleotide sequence ID" value="NZ_SOEG01000002.1"/>
</dbReference>
<sequence>MNIFKPKELAKSKDFVHKKFRDRDNMSLEQHSYAVFKIVTQLLEGVKIEEEKKKRIQLSAYLHDIGKKDERFQKVLSGESENYLKHETKSLNYIEDIKDNWGEILDRLNLDLEYSDKVLEEILTFAVSHHGLFFLSKNKEDEYEIKKKWTEFSLEETSRITLVDLLFEYHPAGGFIVLADLIHSYSLAKGIKYEEKLKELKNKKSILEFINDYFEEIEAKEDKENRGTEALKEILKLTLGGVERWLRAQKS</sequence>
<dbReference type="EMBL" id="SOEG01000002">
    <property type="protein sequence ID" value="TDX59021.1"/>
    <property type="molecule type" value="Genomic_DNA"/>
</dbReference>
<dbReference type="Pfam" id="PF01966">
    <property type="entry name" value="HD"/>
    <property type="match status" value="1"/>
</dbReference>
<dbReference type="AlphaFoldDB" id="A0A4R8HQ17"/>
<organism evidence="5 6">
    <name type="scientific">Orenia marismortui</name>
    <dbReference type="NCBI Taxonomy" id="46469"/>
    <lineage>
        <taxon>Bacteria</taxon>
        <taxon>Bacillati</taxon>
        <taxon>Bacillota</taxon>
        <taxon>Clostridia</taxon>
        <taxon>Halanaerobiales</taxon>
        <taxon>Halobacteroidaceae</taxon>
        <taxon>Orenia</taxon>
    </lineage>
</organism>
<evidence type="ECO:0000256" key="1">
    <source>
        <dbReference type="ARBA" id="ARBA00022723"/>
    </source>
</evidence>
<evidence type="ECO:0000256" key="3">
    <source>
        <dbReference type="ARBA" id="ARBA00023118"/>
    </source>
</evidence>